<organism evidence="1 2">
    <name type="scientific">Chaetomium tenue</name>
    <dbReference type="NCBI Taxonomy" id="1854479"/>
    <lineage>
        <taxon>Eukaryota</taxon>
        <taxon>Fungi</taxon>
        <taxon>Dikarya</taxon>
        <taxon>Ascomycota</taxon>
        <taxon>Pezizomycotina</taxon>
        <taxon>Sordariomycetes</taxon>
        <taxon>Sordariomycetidae</taxon>
        <taxon>Sordariales</taxon>
        <taxon>Chaetomiaceae</taxon>
        <taxon>Chaetomium</taxon>
    </lineage>
</organism>
<keyword evidence="2" id="KW-1185">Reference proteome</keyword>
<reference evidence="1 2" key="1">
    <citation type="journal article" date="2021" name="Nat. Commun.">
        <title>Genetic determinants of endophytism in the Arabidopsis root mycobiome.</title>
        <authorList>
            <person name="Mesny F."/>
            <person name="Miyauchi S."/>
            <person name="Thiergart T."/>
            <person name="Pickel B."/>
            <person name="Atanasova L."/>
            <person name="Karlsson M."/>
            <person name="Huettel B."/>
            <person name="Barry K.W."/>
            <person name="Haridas S."/>
            <person name="Chen C."/>
            <person name="Bauer D."/>
            <person name="Andreopoulos W."/>
            <person name="Pangilinan J."/>
            <person name="LaButti K."/>
            <person name="Riley R."/>
            <person name="Lipzen A."/>
            <person name="Clum A."/>
            <person name="Drula E."/>
            <person name="Henrissat B."/>
            <person name="Kohler A."/>
            <person name="Grigoriev I.V."/>
            <person name="Martin F.M."/>
            <person name="Hacquard S."/>
        </authorList>
    </citation>
    <scope>NUCLEOTIDE SEQUENCE [LARGE SCALE GENOMIC DNA]</scope>
    <source>
        <strain evidence="1 2">MPI-SDFR-AT-0079</strain>
    </source>
</reference>
<gene>
    <name evidence="1" type="ORF">F5144DRAFT_494004</name>
</gene>
<accession>A0ACB7P0R1</accession>
<sequence>MADLRLDFVTLDVFTDTRYLGNPLAVVLVPPALQSRLDQATKQRIAREFNLSETVFLHTLPNEPNPSTTRQIDIFTPKKELPFAGHPTIGSSYLILHHLGWSHIDTLQTKAGPIRIEALAGNTGGRIRAAIPHAVHIHQHTLGSLLSAPSTASATVKAVEQGLSPHADIRAAELGAPVVSIVRGMSFVLVRLESLEQLGCAPPVADIDFGGIGLLDEGEWRESHTSRYYYVLGDEEGAAGEDGRTGVRTRLLRMGYEDPATGSAACTLASYLALKSGVVDREACFAITQGVEMGRRSDIAVDVSVQKLGSSGEIGVKEVHLGGTAVVVMNGSLSVRQKVGELLWKSHSTTDPSNHFVRGTAPDLKMLCALSGEVPEEPVVSRKTGTVFEKRLILKYIEENGKEPGTDEELDPEDLLAVKTSRVVRPRPPNFTSLPSLLKAFQDEWDALVLETYNTREQLSRTREELATALYQHDAAVRVIARLTRERDEAREALSNVTVAQGVAGPANGDAMAVDNESLPEHLVEHVNELQQQLTKGRKKRPVPKGWANSDDVAALQQVAYTDLTVSQASSLDTESEYAAIGGLDGKLDIYSIQGNTVERTLEIGEPVTATAWTGSKVILATAKGSVKVFDNGSETASFQAHAGPATGLSVHPGGRILASVGVDKSFVFYDLESLEQVSRCYTDASLTACAFHPDGKLFAAGTQSGDIKVFQSDTGEQAESFNLGTPVQTVVFSENGFWFAAAGKGQSTTTIFDLRKSGPAAQVKELQTGDAQDLAWDYTGQYLATAGSTGVTVQMYSKGSKSWSEPLRTSTPATALRWGAEAKSLVTVSKEGVVSVLGAKE</sequence>
<dbReference type="Proteomes" id="UP000724584">
    <property type="component" value="Unassembled WGS sequence"/>
</dbReference>
<dbReference type="EMBL" id="JAGIZQ010000005">
    <property type="protein sequence ID" value="KAH6627429.1"/>
    <property type="molecule type" value="Genomic_DNA"/>
</dbReference>
<protein>
    <submittedName>
        <fullName evidence="1">Uncharacterized protein</fullName>
    </submittedName>
</protein>
<proteinExistence type="predicted"/>
<evidence type="ECO:0000313" key="1">
    <source>
        <dbReference type="EMBL" id="KAH6627429.1"/>
    </source>
</evidence>
<name>A0ACB7P0R1_9PEZI</name>
<comment type="caution">
    <text evidence="1">The sequence shown here is derived from an EMBL/GenBank/DDBJ whole genome shotgun (WGS) entry which is preliminary data.</text>
</comment>
<evidence type="ECO:0000313" key="2">
    <source>
        <dbReference type="Proteomes" id="UP000724584"/>
    </source>
</evidence>